<reference evidence="1" key="2">
    <citation type="journal article" date="2022" name="Res Sq">
        <title>Evolution of multicellular longitudinally dividing oral cavity symbionts (Neisseriaceae).</title>
        <authorList>
            <person name="Nyongesa S."/>
            <person name="Weber P."/>
            <person name="Bernet E."/>
            <person name="Pullido F."/>
            <person name="Nieckarz M."/>
            <person name="Delaby M."/>
            <person name="Nieves C."/>
            <person name="Viehboeck T."/>
            <person name="Krause N."/>
            <person name="Rivera-Millot A."/>
            <person name="Nakamura A."/>
            <person name="Vischer N."/>
            <person name="VanNieuwenhze M."/>
            <person name="Brun Y."/>
            <person name="Cava F."/>
            <person name="Bulgheresi S."/>
            <person name="Veyrier F."/>
        </authorList>
    </citation>
    <scope>NUCLEOTIDE SEQUENCE</scope>
    <source>
        <strain evidence="1">SAG 1488-6</strain>
    </source>
</reference>
<evidence type="ECO:0000313" key="1">
    <source>
        <dbReference type="EMBL" id="UOO91834.1"/>
    </source>
</evidence>
<gene>
    <name evidence="1" type="ORF">LVJ81_09345</name>
</gene>
<sequence length="360" mass="39541">MNTLLPDTRPFPTDPVKNDLLMYAGQMAANPNNAQGKLAGEQLRHQISDMLFQRHILGLSVAMSMAPDAAVYQQLWLSLNQVLLAQTEEEIQWIAMPVILVVGSKQPVQLKQSLPDLNAFFAQYPQFAALQQTTWLPNLIDGSDLAYFKSDAWYAAKQNMAASEQLAAQIPSASLQFAAGQEVVVAYAVGYGQKHLQDALNQALKEAAMPLMQLWIEHLHGNGVTVFANPVAPTTPMLALQQGSALRTRMALDVFAANALRAIRLQSPRAGVVVAAQEGGKILFGFNSTDEVMSLAPQIFTWTLAPNDDINLILANFIDLMVECQVEHIRILHEALQDTDVLPSYARAVDMPSHNPMFPN</sequence>
<dbReference type="RefSeq" id="WP_026353400.1">
    <property type="nucleotide sequence ID" value="NZ_CP091512.1"/>
</dbReference>
<proteinExistence type="predicted"/>
<dbReference type="EMBL" id="CP091512">
    <property type="protein sequence ID" value="UOO91834.1"/>
    <property type="molecule type" value="Genomic_DNA"/>
</dbReference>
<dbReference type="Proteomes" id="UP000832034">
    <property type="component" value="Chromosome"/>
</dbReference>
<protein>
    <submittedName>
        <fullName evidence="1">Conjugal transfer protein</fullName>
    </submittedName>
</protein>
<organism evidence="1 2">
    <name type="scientific">Vitreoscilla stercoraria</name>
    <dbReference type="NCBI Taxonomy" id="61"/>
    <lineage>
        <taxon>Bacteria</taxon>
        <taxon>Pseudomonadati</taxon>
        <taxon>Pseudomonadota</taxon>
        <taxon>Betaproteobacteria</taxon>
        <taxon>Neisseriales</taxon>
        <taxon>Neisseriaceae</taxon>
        <taxon>Vitreoscilla</taxon>
    </lineage>
</organism>
<evidence type="ECO:0000313" key="2">
    <source>
        <dbReference type="Proteomes" id="UP000832034"/>
    </source>
</evidence>
<accession>A0ABY4E9A0</accession>
<reference evidence="1" key="1">
    <citation type="submission" date="2021-12" db="EMBL/GenBank/DDBJ databases">
        <authorList>
            <person name="Veyrier F.J."/>
        </authorList>
    </citation>
    <scope>NUCLEOTIDE SEQUENCE</scope>
    <source>
        <strain evidence="1">SAG 1488-6</strain>
    </source>
</reference>
<keyword evidence="2" id="KW-1185">Reference proteome</keyword>
<name>A0ABY4E9A0_VITST</name>